<proteinExistence type="predicted"/>
<dbReference type="GO" id="GO:0004519">
    <property type="term" value="F:endonuclease activity"/>
    <property type="evidence" value="ECO:0007669"/>
    <property type="project" value="UniProtKB-KW"/>
</dbReference>
<feature type="domain" description="Putative restriction endonuclease" evidence="2">
    <location>
        <begin position="115"/>
        <end position="270"/>
    </location>
</feature>
<dbReference type="OrthoDB" id="9799703at2"/>
<dbReference type="InterPro" id="IPR012296">
    <property type="entry name" value="Nuclease_put_TT1808"/>
</dbReference>
<feature type="region of interest" description="Disordered" evidence="1">
    <location>
        <begin position="1"/>
        <end position="24"/>
    </location>
</feature>
<gene>
    <name evidence="3" type="ORF">FXF65_24615</name>
</gene>
<evidence type="ECO:0000256" key="1">
    <source>
        <dbReference type="SAM" id="MobiDB-lite"/>
    </source>
</evidence>
<dbReference type="Pfam" id="PF05685">
    <property type="entry name" value="Uma2"/>
    <property type="match status" value="1"/>
</dbReference>
<dbReference type="Proteomes" id="UP000322634">
    <property type="component" value="Unassembled WGS sequence"/>
</dbReference>
<dbReference type="EMBL" id="VSFF01000009">
    <property type="protein sequence ID" value="TYC12432.1"/>
    <property type="molecule type" value="Genomic_DNA"/>
</dbReference>
<reference evidence="3 4" key="1">
    <citation type="submission" date="2019-08" db="EMBL/GenBank/DDBJ databases">
        <title>Actinomadura sp. nov. CYP1-5 isolated from mountain soil.</title>
        <authorList>
            <person name="Songsumanus A."/>
            <person name="Kuncharoen N."/>
            <person name="Kudo T."/>
            <person name="Yuki M."/>
            <person name="Igarashi Y."/>
            <person name="Tanasupawat S."/>
        </authorList>
    </citation>
    <scope>NUCLEOTIDE SEQUENCE [LARGE SCALE GENOMIC DNA]</scope>
    <source>
        <strain evidence="3 4">GKU157</strain>
    </source>
</reference>
<dbReference type="Gene3D" id="3.90.1570.10">
    <property type="entry name" value="tt1808, chain A"/>
    <property type="match status" value="1"/>
</dbReference>
<sequence>MPPRSTGVQPGVDAAEQDTERPTVQRQNVRNDTITSSLKLSLSRTTHRTRLRTISPTAFSPSHFDEVTPKCIHITTLGEGWADTLPLHRFVAPSDGSRTVDVAFDQGSLGPYTAEDLHAQADEGRGLELEDGWLIESARSPVHNFAYRRLHEFIEAAAVEAGASVYVDRGGDWEITTSAGIRKPDVFVVPRSVAQEWFRDDGPAVISGRDLQLVAEVVSPGSRSERTDRHRKLREYAAMNIPHYWIVDYAPRPRVRVFSLSDYETDPIGNKTGAYRLDRLVEATDTLEVEVQSDKPFTVRFEPRALVEF</sequence>
<evidence type="ECO:0000313" key="4">
    <source>
        <dbReference type="Proteomes" id="UP000322634"/>
    </source>
</evidence>
<protein>
    <submittedName>
        <fullName evidence="3">Uma2 family endonuclease</fullName>
    </submittedName>
</protein>
<comment type="caution">
    <text evidence="3">The sequence shown here is derived from an EMBL/GenBank/DDBJ whole genome shotgun (WGS) entry which is preliminary data.</text>
</comment>
<dbReference type="PANTHER" id="PTHR35400:SF3">
    <property type="entry name" value="SLL1072 PROTEIN"/>
    <property type="match status" value="1"/>
</dbReference>
<name>A0A5D0U469_9ACTN</name>
<dbReference type="SUPFAM" id="SSF52980">
    <property type="entry name" value="Restriction endonuclease-like"/>
    <property type="match status" value="1"/>
</dbReference>
<dbReference type="AlphaFoldDB" id="A0A5D0U469"/>
<keyword evidence="3" id="KW-0378">Hydrolase</keyword>
<dbReference type="CDD" id="cd06260">
    <property type="entry name" value="DUF820-like"/>
    <property type="match status" value="1"/>
</dbReference>
<dbReference type="PANTHER" id="PTHR35400">
    <property type="entry name" value="SLR1083 PROTEIN"/>
    <property type="match status" value="1"/>
</dbReference>
<evidence type="ECO:0000313" key="3">
    <source>
        <dbReference type="EMBL" id="TYC12432.1"/>
    </source>
</evidence>
<organism evidence="3 4">
    <name type="scientific">Actinomadura syzygii</name>
    <dbReference type="NCBI Taxonomy" id="1427538"/>
    <lineage>
        <taxon>Bacteria</taxon>
        <taxon>Bacillati</taxon>
        <taxon>Actinomycetota</taxon>
        <taxon>Actinomycetes</taxon>
        <taxon>Streptosporangiales</taxon>
        <taxon>Thermomonosporaceae</taxon>
        <taxon>Actinomadura</taxon>
    </lineage>
</organism>
<dbReference type="InterPro" id="IPR011335">
    <property type="entry name" value="Restrct_endonuc-II-like"/>
</dbReference>
<accession>A0A5D0U469</accession>
<dbReference type="InterPro" id="IPR008538">
    <property type="entry name" value="Uma2"/>
</dbReference>
<keyword evidence="4" id="KW-1185">Reference proteome</keyword>
<keyword evidence="3" id="KW-0540">Nuclease</keyword>
<keyword evidence="3" id="KW-0255">Endonuclease</keyword>
<evidence type="ECO:0000259" key="2">
    <source>
        <dbReference type="Pfam" id="PF05685"/>
    </source>
</evidence>